<evidence type="ECO:0000256" key="1">
    <source>
        <dbReference type="ARBA" id="ARBA00004609"/>
    </source>
</evidence>
<keyword evidence="6" id="KW-0325">Glycoprotein</keyword>
<dbReference type="PANTHER" id="PTHR34992:SF11">
    <property type="entry name" value="COPPER ACQUISITION FACTOR BIM1-LIKE DOMAIN-CONTAINING PROTEIN"/>
    <property type="match status" value="1"/>
</dbReference>
<dbReference type="GO" id="GO:0098552">
    <property type="term" value="C:side of membrane"/>
    <property type="evidence" value="ECO:0007669"/>
    <property type="project" value="UniProtKB-KW"/>
</dbReference>
<dbReference type="CDD" id="cd21176">
    <property type="entry name" value="LPMO_auxiliary-like"/>
    <property type="match status" value="1"/>
</dbReference>
<evidence type="ECO:0000313" key="9">
    <source>
        <dbReference type="EMBL" id="KIJ45495.1"/>
    </source>
</evidence>
<evidence type="ECO:0000313" key="10">
    <source>
        <dbReference type="Proteomes" id="UP000054279"/>
    </source>
</evidence>
<reference evidence="9 10" key="1">
    <citation type="submission" date="2014-06" db="EMBL/GenBank/DDBJ databases">
        <title>Evolutionary Origins and Diversification of the Mycorrhizal Mutualists.</title>
        <authorList>
            <consortium name="DOE Joint Genome Institute"/>
            <consortium name="Mycorrhizal Genomics Consortium"/>
            <person name="Kohler A."/>
            <person name="Kuo A."/>
            <person name="Nagy L.G."/>
            <person name="Floudas D."/>
            <person name="Copeland A."/>
            <person name="Barry K.W."/>
            <person name="Cichocki N."/>
            <person name="Veneault-Fourrey C."/>
            <person name="LaButti K."/>
            <person name="Lindquist E.A."/>
            <person name="Lipzen A."/>
            <person name="Lundell T."/>
            <person name="Morin E."/>
            <person name="Murat C."/>
            <person name="Riley R."/>
            <person name="Ohm R."/>
            <person name="Sun H."/>
            <person name="Tunlid A."/>
            <person name="Henrissat B."/>
            <person name="Grigoriev I.V."/>
            <person name="Hibbett D.S."/>
            <person name="Martin F."/>
        </authorList>
    </citation>
    <scope>NUCLEOTIDE SEQUENCE [LARGE SCALE GENOMIC DNA]</scope>
    <source>
        <strain evidence="9 10">SS14</strain>
    </source>
</reference>
<feature type="non-terminal residue" evidence="9">
    <location>
        <position position="1"/>
    </location>
</feature>
<evidence type="ECO:0000256" key="3">
    <source>
        <dbReference type="ARBA" id="ARBA00022622"/>
    </source>
</evidence>
<dbReference type="Pfam" id="PF20238">
    <property type="entry name" value="BIM1-like_dom"/>
    <property type="match status" value="1"/>
</dbReference>
<dbReference type="InterPro" id="IPR046530">
    <property type="entry name" value="BIM1-like_dom"/>
</dbReference>
<evidence type="ECO:0000256" key="6">
    <source>
        <dbReference type="ARBA" id="ARBA00023180"/>
    </source>
</evidence>
<keyword evidence="7" id="KW-0449">Lipoprotein</keyword>
<accession>A0A0C9W1S2</accession>
<sequence>LSLLASAFALANGHFLLNYPPTRGFDEDKVRSCIVRGFSSNGTRNPFPLTDGWVSITSEHPKSFFIVVVSFDEDPTTFSEFNTTSNGTKIPPLEPFTNLFSTGDACVPVNVGATGFAKNGTNATILVQFDGGDGDLFQCSDIVLLDNVKLPSDAKCSNTTNIFT</sequence>
<protein>
    <recommendedName>
        <fullName evidence="8">Copper acquisition factor BIM1-like domain-containing protein</fullName>
    </recommendedName>
</protein>
<dbReference type="PANTHER" id="PTHR34992">
    <property type="entry name" value="HYPHAL ANASTAMOSIS-7 PROTEIN"/>
    <property type="match status" value="1"/>
</dbReference>
<organism evidence="9 10">
    <name type="scientific">Sphaerobolus stellatus (strain SS14)</name>
    <dbReference type="NCBI Taxonomy" id="990650"/>
    <lineage>
        <taxon>Eukaryota</taxon>
        <taxon>Fungi</taxon>
        <taxon>Dikarya</taxon>
        <taxon>Basidiomycota</taxon>
        <taxon>Agaricomycotina</taxon>
        <taxon>Agaricomycetes</taxon>
        <taxon>Phallomycetidae</taxon>
        <taxon>Geastrales</taxon>
        <taxon>Sphaerobolaceae</taxon>
        <taxon>Sphaerobolus</taxon>
    </lineage>
</organism>
<gene>
    <name evidence="9" type="ORF">M422DRAFT_120675</name>
</gene>
<evidence type="ECO:0000256" key="2">
    <source>
        <dbReference type="ARBA" id="ARBA00022475"/>
    </source>
</evidence>
<keyword evidence="3" id="KW-0336">GPI-anchor</keyword>
<keyword evidence="5" id="KW-0472">Membrane</keyword>
<keyword evidence="4" id="KW-0732">Signal</keyword>
<evidence type="ECO:0000256" key="7">
    <source>
        <dbReference type="ARBA" id="ARBA00023288"/>
    </source>
</evidence>
<dbReference type="GO" id="GO:0005886">
    <property type="term" value="C:plasma membrane"/>
    <property type="evidence" value="ECO:0007669"/>
    <property type="project" value="UniProtKB-SubCell"/>
</dbReference>
<feature type="domain" description="Copper acquisition factor BIM1-like" evidence="8">
    <location>
        <begin position="12"/>
        <end position="160"/>
    </location>
</feature>
<dbReference type="EMBL" id="KN837111">
    <property type="protein sequence ID" value="KIJ45495.1"/>
    <property type="molecule type" value="Genomic_DNA"/>
</dbReference>
<proteinExistence type="predicted"/>
<dbReference type="InterPro" id="IPR046936">
    <property type="entry name" value="BIM1-like"/>
</dbReference>
<evidence type="ECO:0000256" key="4">
    <source>
        <dbReference type="ARBA" id="ARBA00022729"/>
    </source>
</evidence>
<keyword evidence="2" id="KW-1003">Cell membrane</keyword>
<evidence type="ECO:0000256" key="5">
    <source>
        <dbReference type="ARBA" id="ARBA00023136"/>
    </source>
</evidence>
<comment type="subcellular location">
    <subcellularLocation>
        <location evidence="1">Cell membrane</location>
        <topology evidence="1">Lipid-anchor</topology>
        <topology evidence="1">GPI-anchor</topology>
    </subcellularLocation>
</comment>
<dbReference type="AlphaFoldDB" id="A0A0C9W1S2"/>
<dbReference type="OrthoDB" id="2146436at2759"/>
<keyword evidence="10" id="KW-1185">Reference proteome</keyword>
<feature type="non-terminal residue" evidence="9">
    <location>
        <position position="164"/>
    </location>
</feature>
<dbReference type="HOGENOM" id="CLU_070647_3_1_1"/>
<name>A0A0C9W1S2_SPHS4</name>
<evidence type="ECO:0000259" key="8">
    <source>
        <dbReference type="Pfam" id="PF20238"/>
    </source>
</evidence>
<dbReference type="Proteomes" id="UP000054279">
    <property type="component" value="Unassembled WGS sequence"/>
</dbReference>